<dbReference type="Proteomes" id="UP001175271">
    <property type="component" value="Unassembled WGS sequence"/>
</dbReference>
<evidence type="ECO:0000256" key="13">
    <source>
        <dbReference type="ARBA" id="ARBA00023257"/>
    </source>
</evidence>
<evidence type="ECO:0000259" key="18">
    <source>
        <dbReference type="Pfam" id="PF02931"/>
    </source>
</evidence>
<keyword evidence="9 17" id="KW-0472">Membrane</keyword>
<feature type="transmembrane region" description="Helical" evidence="17">
    <location>
        <begin position="229"/>
        <end position="248"/>
    </location>
</feature>
<dbReference type="InterPro" id="IPR002394">
    <property type="entry name" value="Nicotinic_acetylcholine_rcpt"/>
</dbReference>
<keyword evidence="5 17" id="KW-0732">Signal</keyword>
<evidence type="ECO:0000313" key="20">
    <source>
        <dbReference type="EMBL" id="KAK0398198.1"/>
    </source>
</evidence>
<organism evidence="20 21">
    <name type="scientific">Steinernema hermaphroditum</name>
    <dbReference type="NCBI Taxonomy" id="289476"/>
    <lineage>
        <taxon>Eukaryota</taxon>
        <taxon>Metazoa</taxon>
        <taxon>Ecdysozoa</taxon>
        <taxon>Nematoda</taxon>
        <taxon>Chromadorea</taxon>
        <taxon>Rhabditida</taxon>
        <taxon>Tylenchina</taxon>
        <taxon>Panagrolaimomorpha</taxon>
        <taxon>Strongyloidoidea</taxon>
        <taxon>Steinernematidae</taxon>
        <taxon>Steinernema</taxon>
    </lineage>
</organism>
<dbReference type="PROSITE" id="PS00236">
    <property type="entry name" value="NEUROTR_ION_CHANNEL"/>
    <property type="match status" value="1"/>
</dbReference>
<evidence type="ECO:0000256" key="17">
    <source>
        <dbReference type="RuleBase" id="RU000687"/>
    </source>
</evidence>
<evidence type="ECO:0000313" key="21">
    <source>
        <dbReference type="Proteomes" id="UP001175271"/>
    </source>
</evidence>
<accession>A0AA39H2U6</accession>
<keyword evidence="11" id="KW-0675">Receptor</keyword>
<dbReference type="InterPro" id="IPR038050">
    <property type="entry name" value="Neuro_actylchol_rec"/>
</dbReference>
<evidence type="ECO:0000256" key="3">
    <source>
        <dbReference type="ARBA" id="ARBA00022475"/>
    </source>
</evidence>
<dbReference type="PRINTS" id="PR00252">
    <property type="entry name" value="NRIONCHANNEL"/>
</dbReference>
<dbReference type="InterPro" id="IPR018000">
    <property type="entry name" value="Neurotransmitter_ion_chnl_CS"/>
</dbReference>
<dbReference type="AlphaFoldDB" id="A0AA39H2U6"/>
<keyword evidence="13" id="KW-0628">Postsynaptic cell membrane</keyword>
<dbReference type="Gene3D" id="1.20.58.390">
    <property type="entry name" value="Neurotransmitter-gated ion-channel transmembrane domain"/>
    <property type="match status" value="2"/>
</dbReference>
<feature type="domain" description="Neurotransmitter-gated ion-channel ligand-binding" evidence="18">
    <location>
        <begin position="23"/>
        <end position="228"/>
    </location>
</feature>
<evidence type="ECO:0000256" key="16">
    <source>
        <dbReference type="ARBA" id="ARBA00034104"/>
    </source>
</evidence>
<keyword evidence="21" id="KW-1185">Reference proteome</keyword>
<comment type="caution">
    <text evidence="20">The sequence shown here is derived from an EMBL/GenBank/DDBJ whole genome shotgun (WGS) entry which is preliminary data.</text>
</comment>
<evidence type="ECO:0000256" key="4">
    <source>
        <dbReference type="ARBA" id="ARBA00022692"/>
    </source>
</evidence>
<dbReference type="InterPro" id="IPR006201">
    <property type="entry name" value="Neur_channel"/>
</dbReference>
<keyword evidence="12" id="KW-0325">Glycoprotein</keyword>
<dbReference type="InterPro" id="IPR006029">
    <property type="entry name" value="Neurotrans-gated_channel_TM"/>
</dbReference>
<dbReference type="EMBL" id="JAUCMV010000005">
    <property type="protein sequence ID" value="KAK0398198.1"/>
    <property type="molecule type" value="Genomic_DNA"/>
</dbReference>
<evidence type="ECO:0000256" key="5">
    <source>
        <dbReference type="ARBA" id="ARBA00022729"/>
    </source>
</evidence>
<dbReference type="GO" id="GO:0045211">
    <property type="term" value="C:postsynaptic membrane"/>
    <property type="evidence" value="ECO:0007669"/>
    <property type="project" value="UniProtKB-SubCell"/>
</dbReference>
<comment type="subcellular location">
    <subcellularLocation>
        <location evidence="16">Postsynaptic cell membrane</location>
        <topology evidence="16">Multi-pass membrane protein</topology>
    </subcellularLocation>
</comment>
<dbReference type="NCBIfam" id="TIGR00860">
    <property type="entry name" value="LIC"/>
    <property type="match status" value="1"/>
</dbReference>
<feature type="transmembrane region" description="Helical" evidence="17">
    <location>
        <begin position="433"/>
        <end position="453"/>
    </location>
</feature>
<dbReference type="FunFam" id="2.70.170.10:FF:000016">
    <property type="entry name" value="Nicotinic acetylcholine receptor subunit"/>
    <property type="match status" value="1"/>
</dbReference>
<evidence type="ECO:0000256" key="14">
    <source>
        <dbReference type="ARBA" id="ARBA00023286"/>
    </source>
</evidence>
<feature type="chain" id="PRO_5041485605" evidence="17">
    <location>
        <begin position="19"/>
        <end position="455"/>
    </location>
</feature>
<keyword evidence="4 17" id="KW-0812">Transmembrane</keyword>
<keyword evidence="14" id="KW-1071">Ligand-gated ion channel</keyword>
<keyword evidence="10" id="KW-1015">Disulfide bond</keyword>
<dbReference type="CDD" id="cd19051">
    <property type="entry name" value="LGIC_TM_cation"/>
    <property type="match status" value="1"/>
</dbReference>
<gene>
    <name evidence="20" type="ORF">QR680_002471</name>
</gene>
<dbReference type="Gene3D" id="2.70.170.10">
    <property type="entry name" value="Neurotransmitter-gated ion-channel ligand-binding domain"/>
    <property type="match status" value="1"/>
</dbReference>
<keyword evidence="2 17" id="KW-0813">Transport</keyword>
<keyword evidence="15 17" id="KW-0407">Ion channel</keyword>
<evidence type="ECO:0000256" key="1">
    <source>
        <dbReference type="ARBA" id="ARBA00009237"/>
    </source>
</evidence>
<name>A0AA39H2U6_9BILA</name>
<evidence type="ECO:0000256" key="9">
    <source>
        <dbReference type="ARBA" id="ARBA00023136"/>
    </source>
</evidence>
<evidence type="ECO:0000256" key="11">
    <source>
        <dbReference type="ARBA" id="ARBA00023170"/>
    </source>
</evidence>
<dbReference type="InterPro" id="IPR036719">
    <property type="entry name" value="Neuro-gated_channel_TM_sf"/>
</dbReference>
<dbReference type="FunFam" id="1.20.58.390:FF:000043">
    <property type="entry name" value="AcetylCholine Receptor"/>
    <property type="match status" value="1"/>
</dbReference>
<dbReference type="InterPro" id="IPR006202">
    <property type="entry name" value="Neur_chan_lig-bd"/>
</dbReference>
<protein>
    <submittedName>
        <fullName evidence="20">Uncharacterized protein</fullName>
    </submittedName>
</protein>
<dbReference type="GO" id="GO:0004888">
    <property type="term" value="F:transmembrane signaling receptor activity"/>
    <property type="evidence" value="ECO:0007669"/>
    <property type="project" value="InterPro"/>
</dbReference>
<dbReference type="InterPro" id="IPR036734">
    <property type="entry name" value="Neur_chan_lig-bd_sf"/>
</dbReference>
<evidence type="ECO:0000256" key="2">
    <source>
        <dbReference type="ARBA" id="ARBA00022448"/>
    </source>
</evidence>
<keyword evidence="3" id="KW-1003">Cell membrane</keyword>
<sequence length="455" mass="53567">MLLLYISLILLYFDDAFCAIKERELYELLLNDYQPLERPVERSDEPVVVHMGLTLQQILDVNEKEQQVELNAWLKLSWHDYNLRWDPEDFNGICDLRFPNDLLWTPDILLYNSAAEEFDKKFASNIVVYSDGTVNWIPPGVFKLSCVINIVWFPWDQQHCTLKFGSWTYDGYKLELQIDEIGLDTSTYMDNGEWIIENTSVHRNIQHYECCPEPYYDIEFHIILRRRPLYYVFNLIVPCILITILTLIGFAEPPDAGEKMSLQITVMLSICIFQNYVMDLSPPTSDSICLLGTFFMICMCTVAFSVTFSVIILNFHQRSPKTHEMSDWMRLIFLHWLPWILMMRRPGFVLQKKATLYPSTTYQFHKKPQLPPRQPLKQLNLPDAISDVRLAQLLLLENTLNYLVKMNEQINEEYGEEEEEREWKYAALVLDRLSMFATTVFISVVTISLFFSVRF</sequence>
<evidence type="ECO:0000259" key="19">
    <source>
        <dbReference type="Pfam" id="PF02932"/>
    </source>
</evidence>
<evidence type="ECO:0000256" key="15">
    <source>
        <dbReference type="ARBA" id="ARBA00023303"/>
    </source>
</evidence>
<keyword evidence="8 17" id="KW-0406">Ion transport</keyword>
<keyword evidence="6 17" id="KW-1133">Transmembrane helix</keyword>
<dbReference type="PRINTS" id="PR00254">
    <property type="entry name" value="NICOTINICR"/>
</dbReference>
<dbReference type="CDD" id="cd18997">
    <property type="entry name" value="LGIC_ECD_nAChR"/>
    <property type="match status" value="1"/>
</dbReference>
<dbReference type="Pfam" id="PF02932">
    <property type="entry name" value="Neur_chan_memb"/>
    <property type="match status" value="1"/>
</dbReference>
<dbReference type="SUPFAM" id="SSF90112">
    <property type="entry name" value="Neurotransmitter-gated ion-channel transmembrane pore"/>
    <property type="match status" value="1"/>
</dbReference>
<dbReference type="GO" id="GO:0022848">
    <property type="term" value="F:acetylcholine-gated monoatomic cation-selective channel activity"/>
    <property type="evidence" value="ECO:0007669"/>
    <property type="project" value="InterPro"/>
</dbReference>
<comment type="similarity">
    <text evidence="1">Belongs to the ligand-gated ion channel (TC 1.A.9) family. Acetylcholine receptor (TC 1.A.9.1) subfamily.</text>
</comment>
<dbReference type="Pfam" id="PF02931">
    <property type="entry name" value="Neur_chan_LBD"/>
    <property type="match status" value="1"/>
</dbReference>
<keyword evidence="7" id="KW-0770">Synapse</keyword>
<evidence type="ECO:0000256" key="8">
    <source>
        <dbReference type="ARBA" id="ARBA00023065"/>
    </source>
</evidence>
<feature type="signal peptide" evidence="17">
    <location>
        <begin position="1"/>
        <end position="18"/>
    </location>
</feature>
<feature type="transmembrane region" description="Helical" evidence="17">
    <location>
        <begin position="260"/>
        <end position="278"/>
    </location>
</feature>
<evidence type="ECO:0000256" key="6">
    <source>
        <dbReference type="ARBA" id="ARBA00022989"/>
    </source>
</evidence>
<dbReference type="SUPFAM" id="SSF63712">
    <property type="entry name" value="Nicotinic receptor ligand binding domain-like"/>
    <property type="match status" value="1"/>
</dbReference>
<evidence type="ECO:0000256" key="7">
    <source>
        <dbReference type="ARBA" id="ARBA00023018"/>
    </source>
</evidence>
<reference evidence="20" key="1">
    <citation type="submission" date="2023-06" db="EMBL/GenBank/DDBJ databases">
        <title>Genomic analysis of the entomopathogenic nematode Steinernema hermaphroditum.</title>
        <authorList>
            <person name="Schwarz E.M."/>
            <person name="Heppert J.K."/>
            <person name="Baniya A."/>
            <person name="Schwartz H.T."/>
            <person name="Tan C.-H."/>
            <person name="Antoshechkin I."/>
            <person name="Sternberg P.W."/>
            <person name="Goodrich-Blair H."/>
            <person name="Dillman A.R."/>
        </authorList>
    </citation>
    <scope>NUCLEOTIDE SEQUENCE</scope>
    <source>
        <strain evidence="20">PS9179</strain>
        <tissue evidence="20">Whole animal</tissue>
    </source>
</reference>
<evidence type="ECO:0000256" key="10">
    <source>
        <dbReference type="ARBA" id="ARBA00023157"/>
    </source>
</evidence>
<dbReference type="PANTHER" id="PTHR18945">
    <property type="entry name" value="NEUROTRANSMITTER GATED ION CHANNEL"/>
    <property type="match status" value="1"/>
</dbReference>
<feature type="transmembrane region" description="Helical" evidence="17">
    <location>
        <begin position="290"/>
        <end position="315"/>
    </location>
</feature>
<evidence type="ECO:0000256" key="12">
    <source>
        <dbReference type="ARBA" id="ARBA00023180"/>
    </source>
</evidence>
<proteinExistence type="inferred from homology"/>
<feature type="domain" description="Neurotransmitter-gated ion-channel transmembrane" evidence="19">
    <location>
        <begin position="235"/>
        <end position="450"/>
    </location>
</feature>